<proteinExistence type="predicted"/>
<gene>
    <name evidence="1" type="ORF">QQF64_008233</name>
</gene>
<keyword evidence="2" id="KW-1185">Reference proteome</keyword>
<evidence type="ECO:0000313" key="1">
    <source>
        <dbReference type="EMBL" id="KAL1260406.1"/>
    </source>
</evidence>
<comment type="caution">
    <text evidence="1">The sequence shown here is derived from an EMBL/GenBank/DDBJ whole genome shotgun (WGS) entry which is preliminary data.</text>
</comment>
<accession>A0ABR3M5K2</accession>
<dbReference type="Proteomes" id="UP001558613">
    <property type="component" value="Unassembled WGS sequence"/>
</dbReference>
<sequence length="159" mass="17500">MDTEQGLRAFAELLKVALDIRDEQANSMVSFIQKHSFLCHEAVVTVGPKDIIVPPGQLTHVKCKIPADLDFSEPVVLFESGDEHTPLTQLEIGEGLMEIEGNDRPYVKVPLSNLTASEVTIRRHTPLGRIQPIVNIIQQNIESGIDIPVSQTEGVAPQE</sequence>
<protein>
    <submittedName>
        <fullName evidence="1">Uncharacterized protein</fullName>
    </submittedName>
</protein>
<name>A0ABR3M5K2_9TELE</name>
<evidence type="ECO:0000313" key="2">
    <source>
        <dbReference type="Proteomes" id="UP001558613"/>
    </source>
</evidence>
<dbReference type="EMBL" id="JAYMGO010000015">
    <property type="protein sequence ID" value="KAL1260406.1"/>
    <property type="molecule type" value="Genomic_DNA"/>
</dbReference>
<reference evidence="1 2" key="1">
    <citation type="submission" date="2023-09" db="EMBL/GenBank/DDBJ databases">
        <authorList>
            <person name="Wang M."/>
        </authorList>
    </citation>
    <scope>NUCLEOTIDE SEQUENCE [LARGE SCALE GENOMIC DNA]</scope>
    <source>
        <strain evidence="1">GT-2023</strain>
        <tissue evidence="1">Liver</tissue>
    </source>
</reference>
<organism evidence="1 2">
    <name type="scientific">Cirrhinus molitorella</name>
    <name type="common">mud carp</name>
    <dbReference type="NCBI Taxonomy" id="172907"/>
    <lineage>
        <taxon>Eukaryota</taxon>
        <taxon>Metazoa</taxon>
        <taxon>Chordata</taxon>
        <taxon>Craniata</taxon>
        <taxon>Vertebrata</taxon>
        <taxon>Euteleostomi</taxon>
        <taxon>Actinopterygii</taxon>
        <taxon>Neopterygii</taxon>
        <taxon>Teleostei</taxon>
        <taxon>Ostariophysi</taxon>
        <taxon>Cypriniformes</taxon>
        <taxon>Cyprinidae</taxon>
        <taxon>Labeoninae</taxon>
        <taxon>Labeonini</taxon>
        <taxon>Cirrhinus</taxon>
    </lineage>
</organism>